<dbReference type="InterPro" id="IPR036097">
    <property type="entry name" value="HisK_dim/P_sf"/>
</dbReference>
<evidence type="ECO:0000256" key="5">
    <source>
        <dbReference type="ARBA" id="ARBA00022777"/>
    </source>
</evidence>
<dbReference type="KEGG" id="suam:BOO69_20290"/>
<keyword evidence="9" id="KW-0614">Plasmid</keyword>
<name>A0A1J0WP13_9RHOB</name>
<evidence type="ECO:0000256" key="6">
    <source>
        <dbReference type="ARBA" id="ARBA00023012"/>
    </source>
</evidence>
<evidence type="ECO:0000256" key="4">
    <source>
        <dbReference type="ARBA" id="ARBA00022679"/>
    </source>
</evidence>
<reference evidence="9 10" key="1">
    <citation type="submission" date="2016-11" db="EMBL/GenBank/DDBJ databases">
        <title>Complete genome sequence of Sulfitobacter sp. AM1-D1, a toxic bacteria associated with marine dinoflagellate Alexandrium minutum in East China Sea.</title>
        <authorList>
            <person name="Yang Q."/>
            <person name="Zhang X."/>
            <person name="Tian X."/>
        </authorList>
    </citation>
    <scope>NUCLEOTIDE SEQUENCE [LARGE SCALE GENOMIC DNA]</scope>
    <source>
        <strain evidence="9 10">AM1-D1</strain>
        <plasmid evidence="9 10">unnamed4</plasmid>
    </source>
</reference>
<dbReference type="Pfam" id="PF02518">
    <property type="entry name" value="HATPase_c"/>
    <property type="match status" value="1"/>
</dbReference>
<keyword evidence="6" id="KW-0902">Two-component regulatory system</keyword>
<accession>A0A1J0WP13</accession>
<dbReference type="SUPFAM" id="SSF55874">
    <property type="entry name" value="ATPase domain of HSP90 chaperone/DNA topoisomerase II/histidine kinase"/>
    <property type="match status" value="1"/>
</dbReference>
<dbReference type="Proteomes" id="UP000181897">
    <property type="component" value="Plasmid unnamed4"/>
</dbReference>
<dbReference type="RefSeq" id="WP_071974215.1">
    <property type="nucleotide sequence ID" value="NZ_CP018080.1"/>
</dbReference>
<dbReference type="InterPro" id="IPR004358">
    <property type="entry name" value="Sig_transdc_His_kin-like_C"/>
</dbReference>
<keyword evidence="7" id="KW-1133">Transmembrane helix</keyword>
<keyword evidence="4" id="KW-0808">Transferase</keyword>
<dbReference type="InterPro" id="IPR036890">
    <property type="entry name" value="HATPase_C_sf"/>
</dbReference>
<feature type="transmembrane region" description="Helical" evidence="7">
    <location>
        <begin position="183"/>
        <end position="203"/>
    </location>
</feature>
<keyword evidence="3" id="KW-0597">Phosphoprotein</keyword>
<dbReference type="Gene3D" id="1.10.287.130">
    <property type="match status" value="1"/>
</dbReference>
<dbReference type="OrthoDB" id="7179697at2"/>
<sequence length="460" mass="50180">MSRRIGYVRFLFLAVFVGTVLFSIGVIYKLDGRVRSIQTAEQSDPLWIGSHLQFELLRLENALGQVALGQTPATDAVLRLDIAWSRIFVLQEGKLGRLLADFRLDQSVLTDLEETFIDIEPQIKALGAPGLTDDARRENAAAILGRLDGFDLAVRQFLLHLAEAKSETMAEFRSGLLSLSRGVGYLGIAIITLVGFFMLLLLIELRLARNNEDDMRMLAREATSASRMKMNFMSVVSHELRTPLTSILGGLSLLKARLGQTVDDPAVFKLLDVASRNGDRLLALVNDILDAQALDEGKVSLDRGTVDLNDLVITAVEGCQDYAERFGVTYDTDLADGRPVAFTDSSRMTQVLVNLLSNAAKFSRSGDVVEVSVRQHDHTARIEVTDHGIGIPADRMDGIFSPFHQVNPGSSSGTKSSGLGLSITKQLIELLGGRIGFASVEGEGSSFWIELELVADHGGH</sequence>
<dbReference type="InterPro" id="IPR003594">
    <property type="entry name" value="HATPase_dom"/>
</dbReference>
<organism evidence="9 10">
    <name type="scientific">Sulfitobacter alexandrii</name>
    <dbReference type="NCBI Taxonomy" id="1917485"/>
    <lineage>
        <taxon>Bacteria</taxon>
        <taxon>Pseudomonadati</taxon>
        <taxon>Pseudomonadota</taxon>
        <taxon>Alphaproteobacteria</taxon>
        <taxon>Rhodobacterales</taxon>
        <taxon>Roseobacteraceae</taxon>
        <taxon>Sulfitobacter</taxon>
    </lineage>
</organism>
<evidence type="ECO:0000256" key="3">
    <source>
        <dbReference type="ARBA" id="ARBA00022553"/>
    </source>
</evidence>
<dbReference type="AlphaFoldDB" id="A0A1J0WP13"/>
<evidence type="ECO:0000313" key="9">
    <source>
        <dbReference type="EMBL" id="APE45904.1"/>
    </source>
</evidence>
<dbReference type="SUPFAM" id="SSF47384">
    <property type="entry name" value="Homodimeric domain of signal transducing histidine kinase"/>
    <property type="match status" value="1"/>
</dbReference>
<evidence type="ECO:0000259" key="8">
    <source>
        <dbReference type="PROSITE" id="PS50109"/>
    </source>
</evidence>
<dbReference type="PANTHER" id="PTHR43711">
    <property type="entry name" value="TWO-COMPONENT HISTIDINE KINASE"/>
    <property type="match status" value="1"/>
</dbReference>
<dbReference type="FunFam" id="3.30.565.10:FF:000006">
    <property type="entry name" value="Sensor histidine kinase WalK"/>
    <property type="match status" value="1"/>
</dbReference>
<dbReference type="Gene3D" id="3.30.565.10">
    <property type="entry name" value="Histidine kinase-like ATPase, C-terminal domain"/>
    <property type="match status" value="1"/>
</dbReference>
<dbReference type="Pfam" id="PF00512">
    <property type="entry name" value="HisKA"/>
    <property type="match status" value="1"/>
</dbReference>
<dbReference type="SMART" id="SM00387">
    <property type="entry name" value="HATPase_c"/>
    <property type="match status" value="1"/>
</dbReference>
<evidence type="ECO:0000256" key="1">
    <source>
        <dbReference type="ARBA" id="ARBA00000085"/>
    </source>
</evidence>
<comment type="catalytic activity">
    <reaction evidence="1">
        <text>ATP + protein L-histidine = ADP + protein N-phospho-L-histidine.</text>
        <dbReference type="EC" id="2.7.13.3"/>
    </reaction>
</comment>
<feature type="transmembrane region" description="Helical" evidence="7">
    <location>
        <begin position="6"/>
        <end position="28"/>
    </location>
</feature>
<dbReference type="InterPro" id="IPR050736">
    <property type="entry name" value="Sensor_HK_Regulatory"/>
</dbReference>
<protein>
    <recommendedName>
        <fullName evidence="2">histidine kinase</fullName>
        <ecNumber evidence="2">2.7.13.3</ecNumber>
    </recommendedName>
</protein>
<dbReference type="InterPro" id="IPR005467">
    <property type="entry name" value="His_kinase_dom"/>
</dbReference>
<dbReference type="PANTHER" id="PTHR43711:SF31">
    <property type="entry name" value="HISTIDINE KINASE"/>
    <property type="match status" value="1"/>
</dbReference>
<geneLocation type="plasmid" evidence="9 10">
    <name>unnamed4</name>
</geneLocation>
<evidence type="ECO:0000256" key="7">
    <source>
        <dbReference type="SAM" id="Phobius"/>
    </source>
</evidence>
<feature type="domain" description="Histidine kinase" evidence="8">
    <location>
        <begin position="235"/>
        <end position="455"/>
    </location>
</feature>
<dbReference type="EMBL" id="CP018080">
    <property type="protein sequence ID" value="APE45904.1"/>
    <property type="molecule type" value="Genomic_DNA"/>
</dbReference>
<keyword evidence="7" id="KW-0812">Transmembrane</keyword>
<dbReference type="CDD" id="cd00082">
    <property type="entry name" value="HisKA"/>
    <property type="match status" value="1"/>
</dbReference>
<keyword evidence="5" id="KW-0418">Kinase</keyword>
<dbReference type="EC" id="2.7.13.3" evidence="2"/>
<proteinExistence type="predicted"/>
<evidence type="ECO:0000256" key="2">
    <source>
        <dbReference type="ARBA" id="ARBA00012438"/>
    </source>
</evidence>
<dbReference type="PRINTS" id="PR00344">
    <property type="entry name" value="BCTRLSENSOR"/>
</dbReference>
<dbReference type="GO" id="GO:0000155">
    <property type="term" value="F:phosphorelay sensor kinase activity"/>
    <property type="evidence" value="ECO:0007669"/>
    <property type="project" value="InterPro"/>
</dbReference>
<keyword evidence="7" id="KW-0472">Membrane</keyword>
<gene>
    <name evidence="9" type="ORF">BOO69_20290</name>
</gene>
<keyword evidence="10" id="KW-1185">Reference proteome</keyword>
<dbReference type="SMART" id="SM00388">
    <property type="entry name" value="HisKA"/>
    <property type="match status" value="1"/>
</dbReference>
<evidence type="ECO:0000313" key="10">
    <source>
        <dbReference type="Proteomes" id="UP000181897"/>
    </source>
</evidence>
<dbReference type="InterPro" id="IPR003661">
    <property type="entry name" value="HisK_dim/P_dom"/>
</dbReference>
<dbReference type="PROSITE" id="PS50109">
    <property type="entry name" value="HIS_KIN"/>
    <property type="match status" value="1"/>
</dbReference>